<dbReference type="InterPro" id="IPR051099">
    <property type="entry name" value="AGR/TXD"/>
</dbReference>
<evidence type="ECO:0000313" key="6">
    <source>
        <dbReference type="Proteomes" id="UP000271162"/>
    </source>
</evidence>
<evidence type="ECO:0000256" key="1">
    <source>
        <dbReference type="ARBA" id="ARBA00022729"/>
    </source>
</evidence>
<organism evidence="7">
    <name type="scientific">Nippostrongylus brasiliensis</name>
    <name type="common">Rat hookworm</name>
    <dbReference type="NCBI Taxonomy" id="27835"/>
    <lineage>
        <taxon>Eukaryota</taxon>
        <taxon>Metazoa</taxon>
        <taxon>Ecdysozoa</taxon>
        <taxon>Nematoda</taxon>
        <taxon>Chromadorea</taxon>
        <taxon>Rhabditida</taxon>
        <taxon>Rhabditina</taxon>
        <taxon>Rhabditomorpha</taxon>
        <taxon>Strongyloidea</taxon>
        <taxon>Heligmosomidae</taxon>
        <taxon>Nippostrongylus</taxon>
    </lineage>
</organism>
<evidence type="ECO:0000256" key="3">
    <source>
        <dbReference type="SAM" id="SignalP"/>
    </source>
</evidence>
<dbReference type="SUPFAM" id="SSF52833">
    <property type="entry name" value="Thioredoxin-like"/>
    <property type="match status" value="1"/>
</dbReference>
<feature type="region of interest" description="Disordered" evidence="2">
    <location>
        <begin position="186"/>
        <end position="268"/>
    </location>
</feature>
<name>A0A0N4Y3Y0_NIPBR</name>
<keyword evidence="1 3" id="KW-0732">Signal</keyword>
<dbReference type="OMA" id="GKYIPRV"/>
<evidence type="ECO:0000313" key="5">
    <source>
        <dbReference type="EMBL" id="VDL74144.1"/>
    </source>
</evidence>
<evidence type="ECO:0000259" key="4">
    <source>
        <dbReference type="PROSITE" id="PS51352"/>
    </source>
</evidence>
<proteinExistence type="predicted"/>
<dbReference type="AlphaFoldDB" id="A0A0N4Y3Y0"/>
<gene>
    <name evidence="5" type="ORF">NBR_LOCUS10555</name>
</gene>
<dbReference type="FunFam" id="3.40.30.10:FF:000406">
    <property type="entry name" value="ThioredoXin Domain Containing protein homolog"/>
    <property type="match status" value="1"/>
</dbReference>
<accession>A0A0N4Y3Y0</accession>
<reference evidence="5 6" key="2">
    <citation type="submission" date="2018-11" db="EMBL/GenBank/DDBJ databases">
        <authorList>
            <consortium name="Pathogen Informatics"/>
        </authorList>
    </citation>
    <scope>NUCLEOTIDE SEQUENCE [LARGE SCALE GENOMIC DNA]</scope>
</reference>
<dbReference type="InterPro" id="IPR013766">
    <property type="entry name" value="Thioredoxin_domain"/>
</dbReference>
<feature type="chain" id="PRO_5043125237" evidence="3">
    <location>
        <begin position="21"/>
        <end position="268"/>
    </location>
</feature>
<feature type="signal peptide" evidence="3">
    <location>
        <begin position="1"/>
        <end position="20"/>
    </location>
</feature>
<dbReference type="EMBL" id="UYSL01020339">
    <property type="protein sequence ID" value="VDL74144.1"/>
    <property type="molecule type" value="Genomic_DNA"/>
</dbReference>
<sequence>MRSIIPLTVLVYSLASITNGAKFDEQVKEMYTNPLSHGFGEDIDWVPWEDAIEKALDTNKPIFLLIHKTWCHACKALKKTFQQSNARKAFKTLSQYFVMVNTEDDEEPFEEEYRPDGKYIPRLLFLDKNGDLLEQFKNKKAEYKKYSYYYSSPADIINSMKDVLRFYEIEVPELKRGDKLKVPASKAKELEKEKEKTAKKEAEKKEKKEKKEEEKKKKEQEKEEKKKEEKKKEEKKKEEEKKDDKKKADNKKDDKKKDEKKKDKKQEL</sequence>
<dbReference type="GO" id="GO:0005783">
    <property type="term" value="C:endoplasmic reticulum"/>
    <property type="evidence" value="ECO:0007669"/>
    <property type="project" value="TreeGrafter"/>
</dbReference>
<dbReference type="InterPro" id="IPR036249">
    <property type="entry name" value="Thioredoxin-like_sf"/>
</dbReference>
<evidence type="ECO:0000256" key="2">
    <source>
        <dbReference type="SAM" id="MobiDB-lite"/>
    </source>
</evidence>
<reference evidence="7" key="1">
    <citation type="submission" date="2017-02" db="UniProtKB">
        <authorList>
            <consortium name="WormBaseParasite"/>
        </authorList>
    </citation>
    <scope>IDENTIFICATION</scope>
</reference>
<evidence type="ECO:0000313" key="7">
    <source>
        <dbReference type="WBParaSite" id="NBR_0001055401-mRNA-1"/>
    </source>
</evidence>
<dbReference type="PROSITE" id="PS51352">
    <property type="entry name" value="THIOREDOXIN_2"/>
    <property type="match status" value="1"/>
</dbReference>
<dbReference type="Proteomes" id="UP000271162">
    <property type="component" value="Unassembled WGS sequence"/>
</dbReference>
<dbReference type="Gene3D" id="3.40.30.10">
    <property type="entry name" value="Glutaredoxin"/>
    <property type="match status" value="1"/>
</dbReference>
<dbReference type="STRING" id="27835.A0A0N4Y3Y0"/>
<dbReference type="PANTHER" id="PTHR15337:SF23">
    <property type="entry name" value="THIOREDOXIN DOMAIN-CONTAINING PROTEIN"/>
    <property type="match status" value="1"/>
</dbReference>
<feature type="domain" description="Thioredoxin" evidence="4">
    <location>
        <begin position="27"/>
        <end position="165"/>
    </location>
</feature>
<protein>
    <submittedName>
        <fullName evidence="7">Thioredoxin domain-containing protein</fullName>
    </submittedName>
</protein>
<dbReference type="PANTHER" id="PTHR15337">
    <property type="entry name" value="ANTERIOR GRADIENT PROTEIN-RELATED"/>
    <property type="match status" value="1"/>
</dbReference>
<dbReference type="Pfam" id="PF13899">
    <property type="entry name" value="Thioredoxin_7"/>
    <property type="match status" value="1"/>
</dbReference>
<dbReference type="WBParaSite" id="NBR_0001055401-mRNA-1">
    <property type="protein sequence ID" value="NBR_0001055401-mRNA-1"/>
    <property type="gene ID" value="NBR_0001055401"/>
</dbReference>
<keyword evidence="6" id="KW-1185">Reference proteome</keyword>